<dbReference type="AlphaFoldDB" id="A0A4Y2X4A2"/>
<protein>
    <submittedName>
        <fullName evidence="1">Uncharacterized protein</fullName>
    </submittedName>
</protein>
<name>A0A4Y2X4A2_ARAVE</name>
<accession>A0A4Y2X4A2</accession>
<reference evidence="1 2" key="1">
    <citation type="journal article" date="2019" name="Sci. Rep.">
        <title>Orb-weaving spider Araneus ventricosus genome elucidates the spidroin gene catalogue.</title>
        <authorList>
            <person name="Kono N."/>
            <person name="Nakamura H."/>
            <person name="Ohtoshi R."/>
            <person name="Moran D.A.P."/>
            <person name="Shinohara A."/>
            <person name="Yoshida Y."/>
            <person name="Fujiwara M."/>
            <person name="Mori M."/>
            <person name="Tomita M."/>
            <person name="Arakawa K."/>
        </authorList>
    </citation>
    <scope>NUCLEOTIDE SEQUENCE [LARGE SCALE GENOMIC DNA]</scope>
</reference>
<dbReference type="EMBL" id="BGPR01071286">
    <property type="protein sequence ID" value="GBO44525.1"/>
    <property type="molecule type" value="Genomic_DNA"/>
</dbReference>
<sequence>MSCGLTRFRISAHPSRRTIHGISVQTTQPVISIPCHHSSLFPPHFNVAKRHILHEFRGCRRLHACPVVSDLSTSTLYFEARMSQNAIYILHEFGGGRRLAQILYRESLYR</sequence>
<comment type="caution">
    <text evidence="1">The sequence shown here is derived from an EMBL/GenBank/DDBJ whole genome shotgun (WGS) entry which is preliminary data.</text>
</comment>
<dbReference type="Proteomes" id="UP000499080">
    <property type="component" value="Unassembled WGS sequence"/>
</dbReference>
<proteinExistence type="predicted"/>
<organism evidence="1 2">
    <name type="scientific">Araneus ventricosus</name>
    <name type="common">Orbweaver spider</name>
    <name type="synonym">Epeira ventricosa</name>
    <dbReference type="NCBI Taxonomy" id="182803"/>
    <lineage>
        <taxon>Eukaryota</taxon>
        <taxon>Metazoa</taxon>
        <taxon>Ecdysozoa</taxon>
        <taxon>Arthropoda</taxon>
        <taxon>Chelicerata</taxon>
        <taxon>Arachnida</taxon>
        <taxon>Araneae</taxon>
        <taxon>Araneomorphae</taxon>
        <taxon>Entelegynae</taxon>
        <taxon>Araneoidea</taxon>
        <taxon>Araneidae</taxon>
        <taxon>Araneus</taxon>
    </lineage>
</organism>
<gene>
    <name evidence="1" type="ORF">AVEN_267247_1</name>
</gene>
<evidence type="ECO:0000313" key="1">
    <source>
        <dbReference type="EMBL" id="GBO44525.1"/>
    </source>
</evidence>
<evidence type="ECO:0000313" key="2">
    <source>
        <dbReference type="Proteomes" id="UP000499080"/>
    </source>
</evidence>
<keyword evidence="2" id="KW-1185">Reference proteome</keyword>